<dbReference type="InterPro" id="IPR002130">
    <property type="entry name" value="Cyclophilin-type_PPIase_dom"/>
</dbReference>
<dbReference type="OrthoDB" id="193499at2759"/>
<dbReference type="GO" id="GO:0006457">
    <property type="term" value="P:protein folding"/>
    <property type="evidence" value="ECO:0007669"/>
    <property type="project" value="TreeGrafter"/>
</dbReference>
<dbReference type="Pfam" id="PF00160">
    <property type="entry name" value="Pro_isomerase"/>
    <property type="match status" value="1"/>
</dbReference>
<reference evidence="3 4" key="1">
    <citation type="submission" date="2019-04" db="EMBL/GenBank/DDBJ databases">
        <title>Annotation for the trematode Fasciola gigantica.</title>
        <authorList>
            <person name="Choi Y.-J."/>
        </authorList>
    </citation>
    <scope>NUCLEOTIDE SEQUENCE [LARGE SCALE GENOMIC DNA]</scope>
    <source>
        <strain evidence="3">Uganda_cow_1</strain>
    </source>
</reference>
<dbReference type="Proteomes" id="UP000316759">
    <property type="component" value="Unassembled WGS sequence"/>
</dbReference>
<keyword evidence="1" id="KW-0697">Rotamase</keyword>
<sequence length="66" mass="7126">MANSGPNTNGSQFFICTDKCDWLDGKHVVFGRVTEGLNVVKKIEAVGSKSGKTKEQVLIARCGELI</sequence>
<organism evidence="3 4">
    <name type="scientific">Fasciola gigantica</name>
    <name type="common">Giant liver fluke</name>
    <dbReference type="NCBI Taxonomy" id="46835"/>
    <lineage>
        <taxon>Eukaryota</taxon>
        <taxon>Metazoa</taxon>
        <taxon>Spiralia</taxon>
        <taxon>Lophotrochozoa</taxon>
        <taxon>Platyhelminthes</taxon>
        <taxon>Trematoda</taxon>
        <taxon>Digenea</taxon>
        <taxon>Plagiorchiida</taxon>
        <taxon>Echinostomata</taxon>
        <taxon>Echinostomatoidea</taxon>
        <taxon>Fasciolidae</taxon>
        <taxon>Fasciola</taxon>
    </lineage>
</organism>
<dbReference type="STRING" id="46835.A0A504YQ73"/>
<comment type="similarity">
    <text evidence="1">Belongs to the cyclophilin-type PPIase family.</text>
</comment>
<keyword evidence="1" id="KW-0413">Isomerase</keyword>
<comment type="caution">
    <text evidence="3">The sequence shown here is derived from an EMBL/GenBank/DDBJ whole genome shotgun (WGS) entry which is preliminary data.</text>
</comment>
<dbReference type="PRINTS" id="PR00153">
    <property type="entry name" value="CSAPPISMRASE"/>
</dbReference>
<feature type="domain" description="PPIase cyclophilin-type" evidence="2">
    <location>
        <begin position="1"/>
        <end position="64"/>
    </location>
</feature>
<dbReference type="AlphaFoldDB" id="A0A504YQ73"/>
<name>A0A504YQ73_FASGI</name>
<comment type="catalytic activity">
    <reaction evidence="1">
        <text>[protein]-peptidylproline (omega=180) = [protein]-peptidylproline (omega=0)</text>
        <dbReference type="Rhea" id="RHEA:16237"/>
        <dbReference type="Rhea" id="RHEA-COMP:10747"/>
        <dbReference type="Rhea" id="RHEA-COMP:10748"/>
        <dbReference type="ChEBI" id="CHEBI:83833"/>
        <dbReference type="ChEBI" id="CHEBI:83834"/>
        <dbReference type="EC" id="5.2.1.8"/>
    </reaction>
</comment>
<keyword evidence="4" id="KW-1185">Reference proteome</keyword>
<evidence type="ECO:0000259" key="2">
    <source>
        <dbReference type="PROSITE" id="PS50072"/>
    </source>
</evidence>
<protein>
    <recommendedName>
        <fullName evidence="1">Peptidyl-prolyl cis-trans isomerase</fullName>
        <shortName evidence="1">PPIase</shortName>
        <ecNumber evidence="1">5.2.1.8</ecNumber>
    </recommendedName>
</protein>
<proteinExistence type="inferred from homology"/>
<evidence type="ECO:0000313" key="3">
    <source>
        <dbReference type="EMBL" id="TPP64252.1"/>
    </source>
</evidence>
<dbReference type="GO" id="GO:0016018">
    <property type="term" value="F:cyclosporin A binding"/>
    <property type="evidence" value="ECO:0007669"/>
    <property type="project" value="TreeGrafter"/>
</dbReference>
<accession>A0A504YQ73</accession>
<gene>
    <name evidence="3" type="ORF">FGIG_10283</name>
</gene>
<dbReference type="EC" id="5.2.1.8" evidence="1"/>
<evidence type="ECO:0000256" key="1">
    <source>
        <dbReference type="RuleBase" id="RU363019"/>
    </source>
</evidence>
<dbReference type="SUPFAM" id="SSF50891">
    <property type="entry name" value="Cyclophilin-like"/>
    <property type="match status" value="1"/>
</dbReference>
<dbReference type="PROSITE" id="PS50072">
    <property type="entry name" value="CSA_PPIASE_2"/>
    <property type="match status" value="1"/>
</dbReference>
<dbReference type="GO" id="GO:0003755">
    <property type="term" value="F:peptidyl-prolyl cis-trans isomerase activity"/>
    <property type="evidence" value="ECO:0007669"/>
    <property type="project" value="UniProtKB-UniRule"/>
</dbReference>
<dbReference type="Gene3D" id="2.40.100.10">
    <property type="entry name" value="Cyclophilin-like"/>
    <property type="match status" value="1"/>
</dbReference>
<dbReference type="PANTHER" id="PTHR11071">
    <property type="entry name" value="PEPTIDYL-PROLYL CIS-TRANS ISOMERASE"/>
    <property type="match status" value="1"/>
</dbReference>
<dbReference type="GO" id="GO:0005739">
    <property type="term" value="C:mitochondrion"/>
    <property type="evidence" value="ECO:0007669"/>
    <property type="project" value="TreeGrafter"/>
</dbReference>
<comment type="function">
    <text evidence="1">PPIases accelerate the folding of proteins. It catalyzes the cis-trans isomerization of proline imidic peptide bonds in oligopeptides.</text>
</comment>
<dbReference type="InterPro" id="IPR029000">
    <property type="entry name" value="Cyclophilin-like_dom_sf"/>
</dbReference>
<dbReference type="EMBL" id="SUNJ01004639">
    <property type="protein sequence ID" value="TPP64252.1"/>
    <property type="molecule type" value="Genomic_DNA"/>
</dbReference>
<evidence type="ECO:0000313" key="4">
    <source>
        <dbReference type="Proteomes" id="UP000316759"/>
    </source>
</evidence>
<dbReference type="PANTHER" id="PTHR11071:SF561">
    <property type="entry name" value="PEPTIDYL-PROLYL CIS-TRANS ISOMERASE D-RELATED"/>
    <property type="match status" value="1"/>
</dbReference>